<keyword evidence="2" id="KW-0812">Transmembrane</keyword>
<proteinExistence type="predicted"/>
<evidence type="ECO:0000256" key="3">
    <source>
        <dbReference type="ARBA" id="ARBA00022989"/>
    </source>
</evidence>
<organism evidence="6">
    <name type="scientific">Gordonia amarae</name>
    <dbReference type="NCBI Taxonomy" id="36821"/>
    <lineage>
        <taxon>Bacteria</taxon>
        <taxon>Bacillati</taxon>
        <taxon>Actinomycetota</taxon>
        <taxon>Actinomycetes</taxon>
        <taxon>Mycobacteriales</taxon>
        <taxon>Gordoniaceae</taxon>
        <taxon>Gordonia</taxon>
    </lineage>
</organism>
<dbReference type="EMBL" id="CP045810">
    <property type="protein sequence ID" value="QHN38476.1"/>
    <property type="molecule type" value="Genomic_DNA"/>
</dbReference>
<gene>
    <name evidence="6" type="ORF">GII30_04150</name>
</gene>
<evidence type="ECO:0000259" key="5">
    <source>
        <dbReference type="Pfam" id="PF04932"/>
    </source>
</evidence>
<comment type="subcellular location">
    <subcellularLocation>
        <location evidence="1">Membrane</location>
        <topology evidence="1">Multi-pass membrane protein</topology>
    </subcellularLocation>
</comment>
<sequence length="431" mass="45485">MTDTATVSWPRSGPWPGARRRWLSRGRRAHGGHPTDSLLLHAAVVLVVVTAPIEGYLIDLHPQLGKLPAIVLMATWAGVRIRQRRVSPAPVYLLLAGLAGIVLLSTATHLIAPFSIEYAIRWLPFLVVSALLIDIVATEVSVRVVFVAALAGASIAAVGALISVFVSGDLRAAGPLEDPNDLAYVLTAALPLATACLPAGRTVPLFWRLLPAASAVLLVAGAAVTLSRGGLLAVCAAALWLVARRNLSLRAAGGLCGAVVAVAALVWLFAGSLVTAALGQKTYIAESNIDQRLIRWRAAIEMAGTHPVLGVGPGGFRSEYLPTSHVAEIEELTPVTHNMYLEVAAELGIIGFALFIALIVGAFVYSERALRLGADRRGVVATQAALLAVVVSSVTLSEEYYLPLWSMIAVAYALHLRASRAPDTRMTRGGR</sequence>
<dbReference type="GO" id="GO:0016020">
    <property type="term" value="C:membrane"/>
    <property type="evidence" value="ECO:0007669"/>
    <property type="project" value="UniProtKB-SubCell"/>
</dbReference>
<evidence type="ECO:0000256" key="2">
    <source>
        <dbReference type="ARBA" id="ARBA00022692"/>
    </source>
</evidence>
<feature type="domain" description="O-antigen ligase-related" evidence="5">
    <location>
        <begin position="214"/>
        <end position="356"/>
    </location>
</feature>
<keyword evidence="3" id="KW-1133">Transmembrane helix</keyword>
<dbReference type="Pfam" id="PF04932">
    <property type="entry name" value="Wzy_C"/>
    <property type="match status" value="1"/>
</dbReference>
<dbReference type="AlphaFoldDB" id="A0A857M7Y7"/>
<dbReference type="RefSeq" id="WP_005188220.1">
    <property type="nucleotide sequence ID" value="NZ_CP045804.1"/>
</dbReference>
<dbReference type="PANTHER" id="PTHR37422:SF13">
    <property type="entry name" value="LIPOPOLYSACCHARIDE BIOSYNTHESIS PROTEIN PA4999-RELATED"/>
    <property type="match status" value="1"/>
</dbReference>
<accession>A0A857M7Y7</accession>
<evidence type="ECO:0000256" key="4">
    <source>
        <dbReference type="ARBA" id="ARBA00023136"/>
    </source>
</evidence>
<dbReference type="PANTHER" id="PTHR37422">
    <property type="entry name" value="TEICHURONIC ACID BIOSYNTHESIS PROTEIN TUAE"/>
    <property type="match status" value="1"/>
</dbReference>
<reference evidence="6" key="1">
    <citation type="journal article" date="2021" name="Nat. Microbiol.">
        <title>Cocultivation of an ultrasmall environmental parasitic bacterium with lytic ability against bacteria associated with wastewater foams.</title>
        <authorList>
            <person name="Batinovic S."/>
            <person name="Rose J.J.A."/>
            <person name="Ratcliffe J."/>
            <person name="Seviour R.J."/>
            <person name="Petrovski S."/>
        </authorList>
    </citation>
    <scope>NUCLEOTIDE SEQUENCE</scope>
    <source>
        <strain evidence="6">CON44</strain>
    </source>
</reference>
<dbReference type="InterPro" id="IPR051533">
    <property type="entry name" value="WaaL-like"/>
</dbReference>
<keyword evidence="4" id="KW-0472">Membrane</keyword>
<protein>
    <submittedName>
        <fullName evidence="6">Polymerase</fullName>
    </submittedName>
</protein>
<evidence type="ECO:0000256" key="1">
    <source>
        <dbReference type="ARBA" id="ARBA00004141"/>
    </source>
</evidence>
<evidence type="ECO:0000313" key="6">
    <source>
        <dbReference type="EMBL" id="QHN38476.1"/>
    </source>
</evidence>
<name>A0A857M7Y7_9ACTN</name>
<dbReference type="InterPro" id="IPR007016">
    <property type="entry name" value="O-antigen_ligase-rel_domated"/>
</dbReference>